<name>A0ABQ9IGZ6_9NEOP</name>
<organism evidence="1 2">
    <name type="scientific">Dryococelus australis</name>
    <dbReference type="NCBI Taxonomy" id="614101"/>
    <lineage>
        <taxon>Eukaryota</taxon>
        <taxon>Metazoa</taxon>
        <taxon>Ecdysozoa</taxon>
        <taxon>Arthropoda</taxon>
        <taxon>Hexapoda</taxon>
        <taxon>Insecta</taxon>
        <taxon>Pterygota</taxon>
        <taxon>Neoptera</taxon>
        <taxon>Polyneoptera</taxon>
        <taxon>Phasmatodea</taxon>
        <taxon>Verophasmatodea</taxon>
        <taxon>Anareolatae</taxon>
        <taxon>Phasmatidae</taxon>
        <taxon>Eurycanthinae</taxon>
        <taxon>Dryococelus</taxon>
    </lineage>
</organism>
<dbReference type="EMBL" id="JARBHB010000001">
    <property type="protein sequence ID" value="KAJ8895932.1"/>
    <property type="molecule type" value="Genomic_DNA"/>
</dbReference>
<sequence length="256" mass="29321">MPGGQPVFTQEQERKFVAHTIAMSKYGFPVTTFDLGYVVKSYLNSTGKRVKCFTNNLPGRDWVDAFMKRHCKKHQVYCTIALPSNSTHILQPLDVAFFRIYWRKVLSEWKGSDAESLCTFILKKIHWRKVLSEWKGSVAESLCTYILKEQFPTLLKKLMATLETGTSTNLWSGFHKTGIHPLDKYQVLRRLLSAVLQNDLSGTSDVIGDTFMDHLQKKREETTAKRTIRRRKKLNVPTGKRIGSADLNTTLLPLPI</sequence>
<evidence type="ECO:0000313" key="1">
    <source>
        <dbReference type="EMBL" id="KAJ8895932.1"/>
    </source>
</evidence>
<proteinExistence type="predicted"/>
<reference evidence="1 2" key="1">
    <citation type="submission" date="2023-02" db="EMBL/GenBank/DDBJ databases">
        <title>LHISI_Scaffold_Assembly.</title>
        <authorList>
            <person name="Stuart O.P."/>
            <person name="Cleave R."/>
            <person name="Magrath M.J.L."/>
            <person name="Mikheyev A.S."/>
        </authorList>
    </citation>
    <scope>NUCLEOTIDE SEQUENCE [LARGE SCALE GENOMIC DNA]</scope>
    <source>
        <strain evidence="1">Daus_M_001</strain>
        <tissue evidence="1">Leg muscle</tissue>
    </source>
</reference>
<protein>
    <recommendedName>
        <fullName evidence="3">DDE-1 domain-containing protein</fullName>
    </recommendedName>
</protein>
<evidence type="ECO:0000313" key="2">
    <source>
        <dbReference type="Proteomes" id="UP001159363"/>
    </source>
</evidence>
<comment type="caution">
    <text evidence="1">The sequence shown here is derived from an EMBL/GenBank/DDBJ whole genome shotgun (WGS) entry which is preliminary data.</text>
</comment>
<accession>A0ABQ9IGZ6</accession>
<gene>
    <name evidence="1" type="ORF">PR048_001273</name>
</gene>
<evidence type="ECO:0008006" key="3">
    <source>
        <dbReference type="Google" id="ProtNLM"/>
    </source>
</evidence>
<keyword evidence="2" id="KW-1185">Reference proteome</keyword>
<dbReference type="Proteomes" id="UP001159363">
    <property type="component" value="Chromosome 1"/>
</dbReference>